<dbReference type="AlphaFoldDB" id="A0A4Q6XZK2"/>
<evidence type="ECO:0000313" key="2">
    <source>
        <dbReference type="EMBL" id="RZF62327.1"/>
    </source>
</evidence>
<name>A0A4Q6XZK2_9SPHI</name>
<dbReference type="InterPro" id="IPR010131">
    <property type="entry name" value="MdtP/NodT-like"/>
</dbReference>
<gene>
    <name evidence="2" type="ORF">EWE74_05870</name>
</gene>
<organism evidence="2 3">
    <name type="scientific">Sphingobacterium corticibacterium</name>
    <dbReference type="NCBI Taxonomy" id="2484746"/>
    <lineage>
        <taxon>Bacteria</taxon>
        <taxon>Pseudomonadati</taxon>
        <taxon>Bacteroidota</taxon>
        <taxon>Sphingobacteriia</taxon>
        <taxon>Sphingobacteriales</taxon>
        <taxon>Sphingobacteriaceae</taxon>
        <taxon>Sphingobacterium</taxon>
    </lineage>
</organism>
<comment type="similarity">
    <text evidence="1">Belongs to the outer membrane factor (OMF) (TC 1.B.17) family.</text>
</comment>
<dbReference type="PANTHER" id="PTHR30203">
    <property type="entry name" value="OUTER MEMBRANE CATION EFFLUX PROTEIN"/>
    <property type="match status" value="1"/>
</dbReference>
<dbReference type="EMBL" id="SGIT01000001">
    <property type="protein sequence ID" value="RZF62327.1"/>
    <property type="molecule type" value="Genomic_DNA"/>
</dbReference>
<dbReference type="Pfam" id="PF02321">
    <property type="entry name" value="OEP"/>
    <property type="match status" value="1"/>
</dbReference>
<accession>A0A4Q6XZK2</accession>
<protein>
    <submittedName>
        <fullName evidence="2">TolC family protein</fullName>
    </submittedName>
</protein>
<dbReference type="RefSeq" id="WP_130140556.1">
    <property type="nucleotide sequence ID" value="NZ_SGIT01000001.1"/>
</dbReference>
<keyword evidence="3" id="KW-1185">Reference proteome</keyword>
<dbReference type="SUPFAM" id="SSF56954">
    <property type="entry name" value="Outer membrane efflux proteins (OEP)"/>
    <property type="match status" value="1"/>
</dbReference>
<evidence type="ECO:0000256" key="1">
    <source>
        <dbReference type="ARBA" id="ARBA00007613"/>
    </source>
</evidence>
<evidence type="ECO:0000313" key="3">
    <source>
        <dbReference type="Proteomes" id="UP000292855"/>
    </source>
</evidence>
<dbReference type="GO" id="GO:0015562">
    <property type="term" value="F:efflux transmembrane transporter activity"/>
    <property type="evidence" value="ECO:0007669"/>
    <property type="project" value="InterPro"/>
</dbReference>
<dbReference type="Gene3D" id="1.20.1600.10">
    <property type="entry name" value="Outer membrane efflux proteins (OEP)"/>
    <property type="match status" value="1"/>
</dbReference>
<dbReference type="OrthoDB" id="9791261at2"/>
<reference evidence="2 3" key="1">
    <citation type="submission" date="2019-02" db="EMBL/GenBank/DDBJ databases">
        <authorList>
            <person name="Li Y."/>
        </authorList>
    </citation>
    <scope>NUCLEOTIDE SEQUENCE [LARGE SCALE GENOMIC DNA]</scope>
    <source>
        <strain evidence="2 3">30C10-4-7</strain>
    </source>
</reference>
<dbReference type="PANTHER" id="PTHR30203:SF23">
    <property type="entry name" value="OUTER MEMBRANE EFFLUX PROTEIN"/>
    <property type="match status" value="1"/>
</dbReference>
<dbReference type="Proteomes" id="UP000292855">
    <property type="component" value="Unassembled WGS sequence"/>
</dbReference>
<dbReference type="InterPro" id="IPR003423">
    <property type="entry name" value="OMP_efflux"/>
</dbReference>
<comment type="caution">
    <text evidence="2">The sequence shown here is derived from an EMBL/GenBank/DDBJ whole genome shotgun (WGS) entry which is preliminary data.</text>
</comment>
<proteinExistence type="inferred from homology"/>
<sequence>MKFYTVILFFFVVSFSHAQFYSLSQLEASFLKENYLLLAAKFEVSKAEAEVVQEKVWENPSLAVSEVNLWANAGSETLSPLFGRYGKTQQVSVELEQLIETAGKRKKRVAIKRLEHRLAVYDFEELVRELKKELRQHFHHLASLKYSQTQLIGIVKLFAQLEKQYQRQTQQENVSKADYNRIHNELLRIQKDLAELAADVESSLSTLRVITGINDLEIEKLLVEESFVSRTLLVPKDMTSLIVNQNIGMKKQSTAIEMAKQQLELEKAQTTPDVTLQLGYDRGGNIMQDFIGLGIQMDLPVFNRNKGNIQKAKQQIDQEQLTYTALQWELEQTVLRYKNQLLKYENVLNQWSSEMEGEQDTMVESYRQHLENRRVTLLEFIDYVQSHREARQSFLELWQNYNNTFEELQYLIGKDF</sequence>